<keyword evidence="1" id="KW-0347">Helicase</keyword>
<dbReference type="PROSITE" id="PS51257">
    <property type="entry name" value="PROKAR_LIPOPROTEIN"/>
    <property type="match status" value="1"/>
</dbReference>
<dbReference type="AlphaFoldDB" id="A0A6G0VZH5"/>
<keyword evidence="1" id="KW-0378">Hydrolase</keyword>
<dbReference type="GO" id="GO:0004386">
    <property type="term" value="F:helicase activity"/>
    <property type="evidence" value="ECO:0007669"/>
    <property type="project" value="UniProtKB-KW"/>
</dbReference>
<keyword evidence="2" id="KW-1185">Reference proteome</keyword>
<accession>A0A6G0VZH5</accession>
<keyword evidence="1" id="KW-0547">Nucleotide-binding</keyword>
<protein>
    <submittedName>
        <fullName evidence="1">ATP-dependent DNA helicase</fullName>
    </submittedName>
</protein>
<proteinExistence type="predicted"/>
<comment type="caution">
    <text evidence="1">The sequence shown here is derived from an EMBL/GenBank/DDBJ whole genome shotgun (WGS) entry which is preliminary data.</text>
</comment>
<sequence>MTINKAQGQSLEVCGLNFENSCFSHGQLACSCVRKSSDLFLYTTEGITKKKKYCVSKCTSINIIQSNMCLNS</sequence>
<evidence type="ECO:0000313" key="2">
    <source>
        <dbReference type="Proteomes" id="UP000478052"/>
    </source>
</evidence>
<evidence type="ECO:0000313" key="1">
    <source>
        <dbReference type="EMBL" id="KAF0715532.1"/>
    </source>
</evidence>
<gene>
    <name evidence="1" type="ORF">FWK35_00034254</name>
</gene>
<reference evidence="1 2" key="1">
    <citation type="submission" date="2019-08" db="EMBL/GenBank/DDBJ databases">
        <title>Whole genome of Aphis craccivora.</title>
        <authorList>
            <person name="Voronova N.V."/>
            <person name="Shulinski R.S."/>
            <person name="Bandarenka Y.V."/>
            <person name="Zhorov D.G."/>
            <person name="Warner D."/>
        </authorList>
    </citation>
    <scope>NUCLEOTIDE SEQUENCE [LARGE SCALE GENOMIC DNA]</scope>
    <source>
        <strain evidence="1">180601</strain>
        <tissue evidence="1">Whole Body</tissue>
    </source>
</reference>
<name>A0A6G0VZH5_APHCR</name>
<keyword evidence="1" id="KW-0067">ATP-binding</keyword>
<dbReference type="Proteomes" id="UP000478052">
    <property type="component" value="Unassembled WGS sequence"/>
</dbReference>
<dbReference type="OrthoDB" id="272985at2759"/>
<organism evidence="1 2">
    <name type="scientific">Aphis craccivora</name>
    <name type="common">Cowpea aphid</name>
    <dbReference type="NCBI Taxonomy" id="307492"/>
    <lineage>
        <taxon>Eukaryota</taxon>
        <taxon>Metazoa</taxon>
        <taxon>Ecdysozoa</taxon>
        <taxon>Arthropoda</taxon>
        <taxon>Hexapoda</taxon>
        <taxon>Insecta</taxon>
        <taxon>Pterygota</taxon>
        <taxon>Neoptera</taxon>
        <taxon>Paraneoptera</taxon>
        <taxon>Hemiptera</taxon>
        <taxon>Sternorrhyncha</taxon>
        <taxon>Aphidomorpha</taxon>
        <taxon>Aphidoidea</taxon>
        <taxon>Aphididae</taxon>
        <taxon>Aphidini</taxon>
        <taxon>Aphis</taxon>
        <taxon>Aphis</taxon>
    </lineage>
</organism>
<dbReference type="EMBL" id="VUJU01010163">
    <property type="protein sequence ID" value="KAF0715532.1"/>
    <property type="molecule type" value="Genomic_DNA"/>
</dbReference>